<sequence length="66" mass="8002">MFRSTCQLRLFRRPEKNHIYMFVPPSGLTSGRLSMCMFRSTCQLRLFRRPEKNHIYVRPSVRPDVR</sequence>
<gene>
    <name evidence="1" type="ORF">CALMAC_LOCUS14173</name>
</gene>
<name>A0A653D3N0_CALMS</name>
<protein>
    <submittedName>
        <fullName evidence="1">Uncharacterized protein</fullName>
    </submittedName>
</protein>
<proteinExistence type="predicted"/>
<reference evidence="1 2" key="1">
    <citation type="submission" date="2019-01" db="EMBL/GenBank/DDBJ databases">
        <authorList>
            <person name="Sayadi A."/>
        </authorList>
    </citation>
    <scope>NUCLEOTIDE SEQUENCE [LARGE SCALE GENOMIC DNA]</scope>
</reference>
<accession>A0A653D3N0</accession>
<evidence type="ECO:0000313" key="1">
    <source>
        <dbReference type="EMBL" id="VEN54782.1"/>
    </source>
</evidence>
<dbReference type="AlphaFoldDB" id="A0A653D3N0"/>
<evidence type="ECO:0000313" key="2">
    <source>
        <dbReference type="Proteomes" id="UP000410492"/>
    </source>
</evidence>
<organism evidence="1 2">
    <name type="scientific">Callosobruchus maculatus</name>
    <name type="common">Southern cowpea weevil</name>
    <name type="synonym">Pulse bruchid</name>
    <dbReference type="NCBI Taxonomy" id="64391"/>
    <lineage>
        <taxon>Eukaryota</taxon>
        <taxon>Metazoa</taxon>
        <taxon>Ecdysozoa</taxon>
        <taxon>Arthropoda</taxon>
        <taxon>Hexapoda</taxon>
        <taxon>Insecta</taxon>
        <taxon>Pterygota</taxon>
        <taxon>Neoptera</taxon>
        <taxon>Endopterygota</taxon>
        <taxon>Coleoptera</taxon>
        <taxon>Polyphaga</taxon>
        <taxon>Cucujiformia</taxon>
        <taxon>Chrysomeloidea</taxon>
        <taxon>Chrysomelidae</taxon>
        <taxon>Bruchinae</taxon>
        <taxon>Bruchini</taxon>
        <taxon>Callosobruchus</taxon>
    </lineage>
</organism>
<feature type="non-terminal residue" evidence="1">
    <location>
        <position position="66"/>
    </location>
</feature>
<dbReference type="EMBL" id="CAACVG010010037">
    <property type="protein sequence ID" value="VEN54782.1"/>
    <property type="molecule type" value="Genomic_DNA"/>
</dbReference>
<keyword evidence="2" id="KW-1185">Reference proteome</keyword>
<dbReference type="Proteomes" id="UP000410492">
    <property type="component" value="Unassembled WGS sequence"/>
</dbReference>